<proteinExistence type="predicted"/>
<dbReference type="InterPro" id="IPR004509">
    <property type="entry name" value="Competence_ComEA_HhH"/>
</dbReference>
<feature type="transmembrane region" description="Helical" evidence="1">
    <location>
        <begin position="20"/>
        <end position="42"/>
    </location>
</feature>
<dbReference type="GO" id="GO:0003677">
    <property type="term" value="F:DNA binding"/>
    <property type="evidence" value="ECO:0007669"/>
    <property type="project" value="UniProtKB-KW"/>
</dbReference>
<feature type="domain" description="Helix-hairpin-helix DNA-binding motif class 1" evidence="2">
    <location>
        <begin position="184"/>
        <end position="203"/>
    </location>
</feature>
<evidence type="ECO:0000313" key="3">
    <source>
        <dbReference type="EMBL" id="MDU0368456.1"/>
    </source>
</evidence>
<accession>A0ABU3TAP6</accession>
<dbReference type="NCBIfam" id="TIGR00426">
    <property type="entry name" value="competence protein ComEA helix-hairpin-helix repeat region"/>
    <property type="match status" value="1"/>
</dbReference>
<dbReference type="RefSeq" id="WP_315995618.1">
    <property type="nucleotide sequence ID" value="NZ_JAWDIS010000003.1"/>
</dbReference>
<evidence type="ECO:0000256" key="1">
    <source>
        <dbReference type="SAM" id="Phobius"/>
    </source>
</evidence>
<keyword evidence="4" id="KW-1185">Reference proteome</keyword>
<dbReference type="PANTHER" id="PTHR21180:SF32">
    <property type="entry name" value="ENDONUCLEASE_EXONUCLEASE_PHOSPHATASE FAMILY DOMAIN-CONTAINING PROTEIN 1"/>
    <property type="match status" value="1"/>
</dbReference>
<dbReference type="EMBL" id="JAWDIS010000003">
    <property type="protein sequence ID" value="MDU0368456.1"/>
    <property type="molecule type" value="Genomic_DNA"/>
</dbReference>
<dbReference type="SMART" id="SM00278">
    <property type="entry name" value="HhH1"/>
    <property type="match status" value="2"/>
</dbReference>
<protein>
    <submittedName>
        <fullName evidence="3">ComEA family DNA-binding protein</fullName>
    </submittedName>
</protein>
<keyword evidence="3" id="KW-0238">DNA-binding</keyword>
<keyword evidence="1" id="KW-0812">Transmembrane</keyword>
<name>A0ABU3TAP6_9MICO</name>
<keyword evidence="1" id="KW-0472">Membrane</keyword>
<dbReference type="InterPro" id="IPR010994">
    <property type="entry name" value="RuvA_2-like"/>
</dbReference>
<dbReference type="PANTHER" id="PTHR21180">
    <property type="entry name" value="ENDONUCLEASE/EXONUCLEASE/PHOSPHATASE FAMILY DOMAIN-CONTAINING PROTEIN 1"/>
    <property type="match status" value="1"/>
</dbReference>
<dbReference type="Pfam" id="PF10531">
    <property type="entry name" value="SLBB"/>
    <property type="match status" value="1"/>
</dbReference>
<dbReference type="Gene3D" id="1.10.150.320">
    <property type="entry name" value="Photosystem II 12 kDa extrinsic protein"/>
    <property type="match status" value="1"/>
</dbReference>
<dbReference type="SUPFAM" id="SSF47781">
    <property type="entry name" value="RuvA domain 2-like"/>
    <property type="match status" value="1"/>
</dbReference>
<dbReference type="InterPro" id="IPR003583">
    <property type="entry name" value="Hlx-hairpin-Hlx_DNA-bd_motif"/>
</dbReference>
<organism evidence="3 4">
    <name type="scientific">Microbacterium galbum</name>
    <dbReference type="NCBI Taxonomy" id="3075994"/>
    <lineage>
        <taxon>Bacteria</taxon>
        <taxon>Bacillati</taxon>
        <taxon>Actinomycetota</taxon>
        <taxon>Actinomycetes</taxon>
        <taxon>Micrococcales</taxon>
        <taxon>Microbacteriaceae</taxon>
        <taxon>Microbacterium</taxon>
    </lineage>
</organism>
<keyword evidence="1" id="KW-1133">Transmembrane helix</keyword>
<gene>
    <name evidence="3" type="ORF">RWH45_14660</name>
</gene>
<dbReference type="InterPro" id="IPR019554">
    <property type="entry name" value="Soluble_ligand-bd"/>
</dbReference>
<reference evidence="3 4" key="1">
    <citation type="submission" date="2023-09" db="EMBL/GenBank/DDBJ databases">
        <title>Microbacterium fusihabitans sp. nov., Microbacterium phycihabitans sp. nov., and Microbacterium cervinum sp. nov., isolated from dried seaweeds of beach.</title>
        <authorList>
            <person name="Lee S.D."/>
        </authorList>
    </citation>
    <scope>NUCLEOTIDE SEQUENCE [LARGE SCALE GENOMIC DNA]</scope>
    <source>
        <strain evidence="3 4">KSW4-17</strain>
    </source>
</reference>
<feature type="domain" description="Helix-hairpin-helix DNA-binding motif class 1" evidence="2">
    <location>
        <begin position="154"/>
        <end position="173"/>
    </location>
</feature>
<sequence>MTARPVQTPDADSSGARRKLGVGAVIVLVLAAFAITIGIGMFRAATGAETVTPGPSPSRSAIVPVPSGMYVHVAGAVRRAGLYRLDAGGRVADAVALAGGFADDADRDGVNLARTVTDGEQIVVPVAGAAPETSAPATAGGANTLIDLNTATAEQLDTLPRVGPAMADRIIAWRTENGRFTSVDDLLSVPGIGDKMLAAIRDLVHV</sequence>
<dbReference type="Proteomes" id="UP001263371">
    <property type="component" value="Unassembled WGS sequence"/>
</dbReference>
<evidence type="ECO:0000259" key="2">
    <source>
        <dbReference type="SMART" id="SM00278"/>
    </source>
</evidence>
<comment type="caution">
    <text evidence="3">The sequence shown here is derived from an EMBL/GenBank/DDBJ whole genome shotgun (WGS) entry which is preliminary data.</text>
</comment>
<dbReference type="InterPro" id="IPR051675">
    <property type="entry name" value="Endo/Exo/Phosphatase_dom_1"/>
</dbReference>
<evidence type="ECO:0000313" key="4">
    <source>
        <dbReference type="Proteomes" id="UP001263371"/>
    </source>
</evidence>
<dbReference type="Pfam" id="PF12836">
    <property type="entry name" value="HHH_3"/>
    <property type="match status" value="1"/>
</dbReference>